<dbReference type="SUPFAM" id="SSF160527">
    <property type="entry name" value="V-type ATPase subunit E-like"/>
    <property type="match status" value="1"/>
</dbReference>
<dbReference type="InterPro" id="IPR038495">
    <property type="entry name" value="ATPase_E_C"/>
</dbReference>
<dbReference type="InterPro" id="IPR002842">
    <property type="entry name" value="ATPase_V1_Esu"/>
</dbReference>
<dbReference type="InterPro" id="IPR000719">
    <property type="entry name" value="Prot_kinase_dom"/>
</dbReference>
<dbReference type="SUPFAM" id="SSF56112">
    <property type="entry name" value="Protein kinase-like (PK-like)"/>
    <property type="match status" value="1"/>
</dbReference>
<dbReference type="Gene3D" id="3.40.50.1110">
    <property type="entry name" value="SGNH hydrolase"/>
    <property type="match status" value="1"/>
</dbReference>
<feature type="coiled-coil region" evidence="4">
    <location>
        <begin position="1875"/>
        <end position="1923"/>
    </location>
</feature>
<dbReference type="EMBL" id="CAJNNW010007137">
    <property type="protein sequence ID" value="CAE8648964.1"/>
    <property type="molecule type" value="Genomic_DNA"/>
</dbReference>
<dbReference type="Gene3D" id="6.10.250.1620">
    <property type="match status" value="1"/>
</dbReference>
<dbReference type="PANTHER" id="PTHR45715">
    <property type="entry name" value="ATPASE H+-TRANSPORTING V1 SUBUNIT E1A-RELATED"/>
    <property type="match status" value="1"/>
</dbReference>
<dbReference type="InterPro" id="IPR008271">
    <property type="entry name" value="Ser/Thr_kinase_AS"/>
</dbReference>
<feature type="domain" description="Protein kinase" evidence="6">
    <location>
        <begin position="217"/>
        <end position="485"/>
    </location>
</feature>
<dbReference type="Pfam" id="PF00069">
    <property type="entry name" value="Pkinase"/>
    <property type="match status" value="1"/>
</dbReference>
<dbReference type="InterPro" id="IPR013830">
    <property type="entry name" value="SGNH_hydro"/>
</dbReference>
<dbReference type="Proteomes" id="UP000626109">
    <property type="component" value="Unassembled WGS sequence"/>
</dbReference>
<feature type="region of interest" description="Disordered" evidence="5">
    <location>
        <begin position="1819"/>
        <end position="1839"/>
    </location>
</feature>
<dbReference type="GO" id="GO:0005524">
    <property type="term" value="F:ATP binding"/>
    <property type="evidence" value="ECO:0007669"/>
    <property type="project" value="InterPro"/>
</dbReference>
<feature type="region of interest" description="Disordered" evidence="5">
    <location>
        <begin position="2253"/>
        <end position="2322"/>
    </location>
</feature>
<feature type="region of interest" description="Disordered" evidence="5">
    <location>
        <begin position="1655"/>
        <end position="1685"/>
    </location>
</feature>
<organism evidence="7 8">
    <name type="scientific">Polarella glacialis</name>
    <name type="common">Dinoflagellate</name>
    <dbReference type="NCBI Taxonomy" id="89957"/>
    <lineage>
        <taxon>Eukaryota</taxon>
        <taxon>Sar</taxon>
        <taxon>Alveolata</taxon>
        <taxon>Dinophyceae</taxon>
        <taxon>Suessiales</taxon>
        <taxon>Suessiaceae</taxon>
        <taxon>Polarella</taxon>
    </lineage>
</organism>
<dbReference type="InterPro" id="IPR011009">
    <property type="entry name" value="Kinase-like_dom_sf"/>
</dbReference>
<dbReference type="Pfam" id="PF13472">
    <property type="entry name" value="Lipase_GDSL_2"/>
    <property type="match status" value="1"/>
</dbReference>
<keyword evidence="4" id="KW-0175">Coiled coil</keyword>
<dbReference type="Gene3D" id="1.10.510.10">
    <property type="entry name" value="Transferase(Phosphotransferase) domain 1"/>
    <property type="match status" value="1"/>
</dbReference>
<gene>
    <name evidence="7" type="ORF">PGLA2088_LOCUS7031</name>
</gene>
<dbReference type="GO" id="GO:0004672">
    <property type="term" value="F:protein kinase activity"/>
    <property type="evidence" value="ECO:0007669"/>
    <property type="project" value="InterPro"/>
</dbReference>
<evidence type="ECO:0000259" key="6">
    <source>
        <dbReference type="PROSITE" id="PS50011"/>
    </source>
</evidence>
<feature type="region of interest" description="Disordered" evidence="5">
    <location>
        <begin position="2338"/>
        <end position="2375"/>
    </location>
</feature>
<feature type="compositionally biased region" description="Low complexity" evidence="5">
    <location>
        <begin position="2179"/>
        <end position="2192"/>
    </location>
</feature>
<evidence type="ECO:0000256" key="3">
    <source>
        <dbReference type="ARBA" id="ARBA00023065"/>
    </source>
</evidence>
<feature type="compositionally biased region" description="Low complexity" evidence="5">
    <location>
        <begin position="2290"/>
        <end position="2314"/>
    </location>
</feature>
<proteinExistence type="inferred from homology"/>
<comment type="caution">
    <text evidence="7">The sequence shown here is derived from an EMBL/GenBank/DDBJ whole genome shotgun (WGS) entry which is preliminary data.</text>
</comment>
<feature type="compositionally biased region" description="Polar residues" evidence="5">
    <location>
        <begin position="2364"/>
        <end position="2375"/>
    </location>
</feature>
<sequence length="2375" mass="256831">MASNPRTVVCFGDSNTFGYHGGAQKNCERMAYKDRWTTKLQQHLGDGVVVIPEGLNGRTTVLDDPHNWGCHGLTDTSTGANGRRYLTPMLNSHKPIDLVVLALGCNDLKTRFGLSPGEISKGCNLLIQDIKNSNCGPNNGAPRIVLMSPPAVRLTALMEDFGPQRAERSLATIEKYKALAEEEGLSGFVSLASVPMSDDGLHYDEMGAALVGALVSETVSMALGLGLVEDAWIGGSSQAVALREEAMLCHIQSNCMDGHASKKSRTAVSASQGLPIKGGHVNGCSVAGERAPATVGSSMEECLRHRLEWQLLHEGQDLSNCARFPEDQILLWLAQLAWGLQHLHSRKFLHRDLKPQNVLLTHGGSRALLADFGVAGQMAHTEDLRRSIVGTPAFMSPEMLEGRPYGLKTDQWALGCVLFEMMALEPPFAARCESYAAVVSAVLHAPPMQSPVGYSFELASILESLLARKPHNRPSNRELLRGQLLRRPPLRLEAMASQLEASKQIEQMTKFIMAEAVDKAADITKKGEEEFSIEVHKLITDQKEKVRQAYERKTKQVETSYCIAKSMATNKQRLEKIKARQEVMNKVGDETKGQLAKEMQKQDSGKKFITSLITQGLLMLLEKEVCVRCRQSDVAMVQGCLKDASAQYAAIIKTESGATKSCALTIDSSTFLPPAPGPVPVPGQPSCLGGVLLHCFNGKITIDNTIDVRLNLVMEQAKPAPRQVTAWEMSGCLQTHGQRRPEIEYLSAGVVWTVRRAKVAEAQGSGGYMGSGFALSKGLPPEEDEDENDLDLVSASMICFLKLVAMQIMLRKLHTLTRTKRGERCLLSPCDYDADLHLCQAQTHLQLMLVMTSDAAVAILAPANFHISSHSLVRKLWQSIFIETAYLEERPDLTCSSLDGPSCLSASLLADSDPPTVLDGPGVLPDLLVFDLGANKLGAEFATPDYTVLELLRRQHEALRSLQAMPILLGGDEEDNFLASARASVEAGILHLEGLQADRRVPLTFSQGLPDDLVATWDGRWIVRDCSYVSAGTLPIAGMGQKALASPYPADHKLSVLVTLRSVAASGECTTCADWWPVGLEGVWTSHLDPLILKKGLSNGWFDVGGGPLHLVDEVVFIGSQGMEVGAVEVAAAGSGTSTALENGDERTVLMLEPVAADLKDHTESGDDPEQFGFKLQVRTLSASSAPFVVSLQEVLDRNLRLRAAPPPRAPGRPRGEAVPGLLAPGSRAAMDTANISFALAANVNEAMFEHRFLSEQYAALFNVKTGTALFDVKTSTLPQDLQRQLALEQEAIAEAVLAYGEFGGWPRGTPTQPPWHGTDEALKRYVLAKQRQTKLDLLTSAMLLSVTSKKRQTKMDLLTSAMLLSGIMEPGLAVLSRRIYGVLQLLLDTLRISLLHFYSTAPLMAMLTTAGGAYGEEDVEDLGSVTSGYAGSDCHVSSVEKVQVLCGRNLEKQGRHYIGETQVLQSPPEIAGGSPKTGSRQLSIRLDTFTQRIIKVTGGRKPSNVSSILFDVVWAVMVLSWEAMREGRLQPPQELNVDKGFRKRFEDLHNQFMEVRAGALQEVSNTRELRRDKVWSQKLQTSFEAALERDVFSFLPEKALAPEHQPYFKQALEECLKMAMLRGEGRPPECTNCAALAARLDANKAELAQLWALKSEHDPRPVEAPRPKPKRRQEAEVQTTETSETAQQAALSAELERKATCFSQALQVLGARGEELEAIEAGAENAAEALRERLFATPAVTTSPPAPAASVVNKVPVVAAGNDEALKKQLGEFAKRAKSAEELAAKLQAELDQLAADNAQLKEEAEAWRAAAKLPPAPVLKRSASQTDELPPPPAPRPVSAIVEKIMTAKRPAVSNASCQANIASEEENDKAQLDDLQLSNRKFKEGIKDLEAALAEARGRIKQLEDMCARLRTLIEHLKAKLKEQGVDIAQFDQMLAATGADSFDLKPLLGVFARLWKDAGERLTRQEQREEANSKKIQDLLGAALFKLNPEIVARALQAAAEACGISLGLGEGYGVLPIPVQPQAVAAAAAIAASIGPRGQSPSSPRHAFMYSAGPFMQGPFVSLGRAGAFGESYPTGGGQPTRHMCPACLQVIPPPRGTSELRADSKSQEFGSKLWSARGPNLMGPFSEQAASQEDDQRGQSQKKPLLSALMFGHSEKKRQPAADEEEFPATLAAAGPSASSYGSGQRQRPRSSRPTALQPLPDASSTGEGGIPDSEALPRQRPEVRTWRQRQEGESFAETMRLQRTAAASLPPATVDSSGNAGNTLGGLSAMLRDSKSQPHLAANNNGSSSSSNNNISNNSSSNNSNLNARALPRPASAADIHSSPLWQLTSAAPALDATSQGALRRTRTPTPGRSVRSCDTLSARSTMR</sequence>
<accession>A0A813IFZ4</accession>
<dbReference type="SMART" id="SM00220">
    <property type="entry name" value="S_TKc"/>
    <property type="match status" value="1"/>
</dbReference>
<dbReference type="PROSITE" id="PS00108">
    <property type="entry name" value="PROTEIN_KINASE_ST"/>
    <property type="match status" value="1"/>
</dbReference>
<keyword evidence="2" id="KW-0813">Transport</keyword>
<feature type="region of interest" description="Disordered" evidence="5">
    <location>
        <begin position="2120"/>
        <end position="2147"/>
    </location>
</feature>
<reference evidence="7" key="1">
    <citation type="submission" date="2021-02" db="EMBL/GenBank/DDBJ databases">
        <authorList>
            <person name="Dougan E. K."/>
            <person name="Rhodes N."/>
            <person name="Thang M."/>
            <person name="Chan C."/>
        </authorList>
    </citation>
    <scope>NUCLEOTIDE SEQUENCE</scope>
</reference>
<evidence type="ECO:0000313" key="8">
    <source>
        <dbReference type="Proteomes" id="UP000626109"/>
    </source>
</evidence>
<keyword evidence="3" id="KW-0406">Ion transport</keyword>
<dbReference type="InterPro" id="IPR036514">
    <property type="entry name" value="SGNH_hydro_sf"/>
</dbReference>
<evidence type="ECO:0000256" key="2">
    <source>
        <dbReference type="ARBA" id="ARBA00022448"/>
    </source>
</evidence>
<evidence type="ECO:0000256" key="1">
    <source>
        <dbReference type="ARBA" id="ARBA00005901"/>
    </source>
</evidence>
<feature type="coiled-coil region" evidence="4">
    <location>
        <begin position="1771"/>
        <end position="1812"/>
    </location>
</feature>
<feature type="compositionally biased region" description="Basic and acidic residues" evidence="5">
    <location>
        <begin position="2222"/>
        <end position="2239"/>
    </location>
</feature>
<feature type="region of interest" description="Disordered" evidence="5">
    <location>
        <begin position="2179"/>
        <end position="2241"/>
    </location>
</feature>
<name>A0A813IFZ4_POLGL</name>
<evidence type="ECO:0000256" key="4">
    <source>
        <dbReference type="SAM" id="Coils"/>
    </source>
</evidence>
<protein>
    <recommendedName>
        <fullName evidence="6">Protein kinase domain-containing protein</fullName>
    </recommendedName>
</protein>
<dbReference type="SUPFAM" id="SSF52266">
    <property type="entry name" value="SGNH hydrolase"/>
    <property type="match status" value="1"/>
</dbReference>
<feature type="compositionally biased region" description="Basic and acidic residues" evidence="5">
    <location>
        <begin position="1655"/>
        <end position="1667"/>
    </location>
</feature>
<evidence type="ECO:0000313" key="7">
    <source>
        <dbReference type="EMBL" id="CAE8648964.1"/>
    </source>
</evidence>
<evidence type="ECO:0000256" key="5">
    <source>
        <dbReference type="SAM" id="MobiDB-lite"/>
    </source>
</evidence>
<dbReference type="GO" id="GO:0046961">
    <property type="term" value="F:proton-transporting ATPase activity, rotational mechanism"/>
    <property type="evidence" value="ECO:0007669"/>
    <property type="project" value="InterPro"/>
</dbReference>
<dbReference type="Pfam" id="PF01991">
    <property type="entry name" value="vATP-synt_E"/>
    <property type="match status" value="1"/>
</dbReference>
<dbReference type="PROSITE" id="PS50011">
    <property type="entry name" value="PROTEIN_KINASE_DOM"/>
    <property type="match status" value="1"/>
</dbReference>
<comment type="similarity">
    <text evidence="1">Belongs to the V-ATPase E subunit family.</text>
</comment>
<dbReference type="Gene3D" id="3.30.2320.30">
    <property type="entry name" value="ATP synthase, E subunit, C-terminal"/>
    <property type="match status" value="1"/>
</dbReference>
<dbReference type="GO" id="GO:0033178">
    <property type="term" value="C:proton-transporting two-sector ATPase complex, catalytic domain"/>
    <property type="evidence" value="ECO:0007669"/>
    <property type="project" value="InterPro"/>
</dbReference>